<dbReference type="Proteomes" id="UP000007755">
    <property type="component" value="Unassembled WGS sequence"/>
</dbReference>
<evidence type="ECO:0000313" key="2">
    <source>
        <dbReference type="Proteomes" id="UP000007755"/>
    </source>
</evidence>
<name>F4WS80_ACREC</name>
<dbReference type="AlphaFoldDB" id="F4WS80"/>
<proteinExistence type="predicted"/>
<protein>
    <submittedName>
        <fullName evidence="1">Uncharacterized protein</fullName>
    </submittedName>
</protein>
<evidence type="ECO:0000313" key="1">
    <source>
        <dbReference type="EMBL" id="EGI62916.1"/>
    </source>
</evidence>
<reference evidence="1" key="1">
    <citation type="submission" date="2011-02" db="EMBL/GenBank/DDBJ databases">
        <title>The genome of the leaf-cutting ant Acromyrmex echinatior suggests key adaptations to social evolution and fungus farming.</title>
        <authorList>
            <person name="Nygaard S."/>
            <person name="Zhang G."/>
        </authorList>
    </citation>
    <scope>NUCLEOTIDE SEQUENCE</scope>
</reference>
<keyword evidence="2" id="KW-1185">Reference proteome</keyword>
<dbReference type="EMBL" id="GL888307">
    <property type="protein sequence ID" value="EGI62916.1"/>
    <property type="molecule type" value="Genomic_DNA"/>
</dbReference>
<gene>
    <name evidence="1" type="ORF">G5I_08696</name>
</gene>
<dbReference type="InParanoid" id="F4WS80"/>
<sequence>MMDAEGDQRIMFRKWTFNRSRMNELFPSISLGIFILCTIRQYARCTSISASIDLFVRETFTRKLRQNDPSDTRESENRDDEGEVIPVENSPFQFAQNTVRSSEIQLGSTSIEYRATNDFGGCSRRRGQFVCWERFRVFPKSFPSFVPGTSMKAESTYVLSNNQIDPLVECPFASYLSSSPYLESFPSHYSTPGRTAKSHESRRNTTVKLKWLKTP</sequence>
<organism evidence="2">
    <name type="scientific">Acromyrmex echinatior</name>
    <name type="common">Panamanian leafcutter ant</name>
    <name type="synonym">Acromyrmex octospinosus echinatior</name>
    <dbReference type="NCBI Taxonomy" id="103372"/>
    <lineage>
        <taxon>Eukaryota</taxon>
        <taxon>Metazoa</taxon>
        <taxon>Ecdysozoa</taxon>
        <taxon>Arthropoda</taxon>
        <taxon>Hexapoda</taxon>
        <taxon>Insecta</taxon>
        <taxon>Pterygota</taxon>
        <taxon>Neoptera</taxon>
        <taxon>Endopterygota</taxon>
        <taxon>Hymenoptera</taxon>
        <taxon>Apocrita</taxon>
        <taxon>Aculeata</taxon>
        <taxon>Formicoidea</taxon>
        <taxon>Formicidae</taxon>
        <taxon>Myrmicinae</taxon>
        <taxon>Acromyrmex</taxon>
    </lineage>
</organism>
<accession>F4WS80</accession>